<feature type="domain" description="FHA" evidence="1">
    <location>
        <begin position="43"/>
        <end position="92"/>
    </location>
</feature>
<dbReference type="PROSITE" id="PS50006">
    <property type="entry name" value="FHA_DOMAIN"/>
    <property type="match status" value="1"/>
</dbReference>
<dbReference type="EMBL" id="DF237177">
    <property type="protein sequence ID" value="GAQ85299.1"/>
    <property type="molecule type" value="Genomic_DNA"/>
</dbReference>
<evidence type="ECO:0000259" key="1">
    <source>
        <dbReference type="PROSITE" id="PS50006"/>
    </source>
</evidence>
<accession>A0A1Y1I794</accession>
<dbReference type="Gene3D" id="2.60.200.20">
    <property type="match status" value="1"/>
</dbReference>
<dbReference type="OMA" id="ITVEEWF"/>
<sequence>MNGQGASAPAAGEQRRERDNLALEVVAGPCKTKEAFMAKGASITVGRTKKSTLHLQDSSISERHAILEWVNVSWTIRDLGSSNGTQVNGRDVQPAAEDADGRIRLQAGDLIRLGTRTFLQVTIGPPVPHDMTVEQYLEFECNMLVQRIQARSKFLQQDLRGQAEQLKTRLRQAMPAVS</sequence>
<dbReference type="SMART" id="SM00240">
    <property type="entry name" value="FHA"/>
    <property type="match status" value="1"/>
</dbReference>
<dbReference type="SUPFAM" id="SSF49879">
    <property type="entry name" value="SMAD/FHA domain"/>
    <property type="match status" value="1"/>
</dbReference>
<evidence type="ECO:0000313" key="2">
    <source>
        <dbReference type="EMBL" id="GAQ85299.1"/>
    </source>
</evidence>
<dbReference type="InterPro" id="IPR000253">
    <property type="entry name" value="FHA_dom"/>
</dbReference>
<dbReference type="AlphaFoldDB" id="A0A1Y1I794"/>
<dbReference type="InterPro" id="IPR008984">
    <property type="entry name" value="SMAD_FHA_dom_sf"/>
</dbReference>
<protein>
    <recommendedName>
        <fullName evidence="1">FHA domain-containing protein</fullName>
    </recommendedName>
</protein>
<dbReference type="PANTHER" id="PTHR23308">
    <property type="entry name" value="NUCLEAR INHIBITOR OF PROTEIN PHOSPHATASE-1"/>
    <property type="match status" value="1"/>
</dbReference>
<dbReference type="Pfam" id="PF00498">
    <property type="entry name" value="FHA"/>
    <property type="match status" value="1"/>
</dbReference>
<reference evidence="2 3" key="1">
    <citation type="journal article" date="2014" name="Nat. Commun.">
        <title>Klebsormidium flaccidum genome reveals primary factors for plant terrestrial adaptation.</title>
        <authorList>
            <person name="Hori K."/>
            <person name="Maruyama F."/>
            <person name="Fujisawa T."/>
            <person name="Togashi T."/>
            <person name="Yamamoto N."/>
            <person name="Seo M."/>
            <person name="Sato S."/>
            <person name="Yamada T."/>
            <person name="Mori H."/>
            <person name="Tajima N."/>
            <person name="Moriyama T."/>
            <person name="Ikeuchi M."/>
            <person name="Watanabe M."/>
            <person name="Wada H."/>
            <person name="Kobayashi K."/>
            <person name="Saito M."/>
            <person name="Masuda T."/>
            <person name="Sasaki-Sekimoto Y."/>
            <person name="Mashiguchi K."/>
            <person name="Awai K."/>
            <person name="Shimojima M."/>
            <person name="Masuda S."/>
            <person name="Iwai M."/>
            <person name="Nobusawa T."/>
            <person name="Narise T."/>
            <person name="Kondo S."/>
            <person name="Saito H."/>
            <person name="Sato R."/>
            <person name="Murakawa M."/>
            <person name="Ihara Y."/>
            <person name="Oshima-Yamada Y."/>
            <person name="Ohtaka K."/>
            <person name="Satoh M."/>
            <person name="Sonobe K."/>
            <person name="Ishii M."/>
            <person name="Ohtani R."/>
            <person name="Kanamori-Sato M."/>
            <person name="Honoki R."/>
            <person name="Miyazaki D."/>
            <person name="Mochizuki H."/>
            <person name="Umetsu J."/>
            <person name="Higashi K."/>
            <person name="Shibata D."/>
            <person name="Kamiya Y."/>
            <person name="Sato N."/>
            <person name="Nakamura Y."/>
            <person name="Tabata S."/>
            <person name="Ida S."/>
            <person name="Kurokawa K."/>
            <person name="Ohta H."/>
        </authorList>
    </citation>
    <scope>NUCLEOTIDE SEQUENCE [LARGE SCALE GENOMIC DNA]</scope>
    <source>
        <strain evidence="2 3">NIES-2285</strain>
    </source>
</reference>
<dbReference type="Proteomes" id="UP000054558">
    <property type="component" value="Unassembled WGS sequence"/>
</dbReference>
<dbReference type="OrthoDB" id="687730at2759"/>
<gene>
    <name evidence="2" type="ORF">KFL_002280140</name>
</gene>
<dbReference type="InterPro" id="IPR050923">
    <property type="entry name" value="Cell_Proc_Reg/RNA_Proc"/>
</dbReference>
<evidence type="ECO:0000313" key="3">
    <source>
        <dbReference type="Proteomes" id="UP000054558"/>
    </source>
</evidence>
<name>A0A1Y1I794_KLENI</name>
<keyword evidence="3" id="KW-1185">Reference proteome</keyword>
<organism evidence="2 3">
    <name type="scientific">Klebsormidium nitens</name>
    <name type="common">Green alga</name>
    <name type="synonym">Ulothrix nitens</name>
    <dbReference type="NCBI Taxonomy" id="105231"/>
    <lineage>
        <taxon>Eukaryota</taxon>
        <taxon>Viridiplantae</taxon>
        <taxon>Streptophyta</taxon>
        <taxon>Klebsormidiophyceae</taxon>
        <taxon>Klebsormidiales</taxon>
        <taxon>Klebsormidiaceae</taxon>
        <taxon>Klebsormidium</taxon>
    </lineage>
</organism>
<proteinExistence type="predicted"/>